<dbReference type="KEGG" id="avu:BK816_00730"/>
<keyword evidence="1" id="KW-0813">Transport</keyword>
<reference evidence="5 6" key="1">
    <citation type="submission" date="2016-10" db="EMBL/GenBank/DDBJ databases">
        <title>Actinomyces aegypiusis sp. nov., isolated from the Aegypius monachus in Qinghai Tibet Plateau China.</title>
        <authorList>
            <person name="Wang Y."/>
        </authorList>
    </citation>
    <scope>NUCLEOTIDE SEQUENCE [LARGE SCALE GENOMIC DNA]</scope>
    <source>
        <strain evidence="5 6">VUL4_3</strain>
    </source>
</reference>
<dbReference type="GO" id="GO:0016887">
    <property type="term" value="F:ATP hydrolysis activity"/>
    <property type="evidence" value="ECO:0007669"/>
    <property type="project" value="InterPro"/>
</dbReference>
<dbReference type="InterPro" id="IPR003439">
    <property type="entry name" value="ABC_transporter-like_ATP-bd"/>
</dbReference>
<evidence type="ECO:0000256" key="2">
    <source>
        <dbReference type="ARBA" id="ARBA00022741"/>
    </source>
</evidence>
<dbReference type="EMBL" id="CP017812">
    <property type="protein sequence ID" value="AOZ72001.1"/>
    <property type="molecule type" value="Genomic_DNA"/>
</dbReference>
<dbReference type="PROSITE" id="PS00211">
    <property type="entry name" value="ABC_TRANSPORTER_1"/>
    <property type="match status" value="1"/>
</dbReference>
<accession>A0A1D9MI48</accession>
<feature type="domain" description="ABC transporter" evidence="4">
    <location>
        <begin position="6"/>
        <end position="237"/>
    </location>
</feature>
<evidence type="ECO:0000256" key="3">
    <source>
        <dbReference type="ARBA" id="ARBA00022840"/>
    </source>
</evidence>
<evidence type="ECO:0000259" key="4">
    <source>
        <dbReference type="PROSITE" id="PS50893"/>
    </source>
</evidence>
<dbReference type="GO" id="GO:0005524">
    <property type="term" value="F:ATP binding"/>
    <property type="evidence" value="ECO:0007669"/>
    <property type="project" value="UniProtKB-KW"/>
</dbReference>
<evidence type="ECO:0000256" key="1">
    <source>
        <dbReference type="ARBA" id="ARBA00022448"/>
    </source>
</evidence>
<dbReference type="Pfam" id="PF00005">
    <property type="entry name" value="ABC_tran"/>
    <property type="match status" value="1"/>
</dbReference>
<dbReference type="Gene3D" id="3.40.50.300">
    <property type="entry name" value="P-loop containing nucleotide triphosphate hydrolases"/>
    <property type="match status" value="1"/>
</dbReference>
<gene>
    <name evidence="5" type="ORF">BK816_00730</name>
</gene>
<dbReference type="SUPFAM" id="SSF52540">
    <property type="entry name" value="P-loop containing nucleoside triphosphate hydrolases"/>
    <property type="match status" value="1"/>
</dbReference>
<evidence type="ECO:0000313" key="5">
    <source>
        <dbReference type="EMBL" id="AOZ72001.1"/>
    </source>
</evidence>
<dbReference type="InterPro" id="IPR027417">
    <property type="entry name" value="P-loop_NTPase"/>
</dbReference>
<dbReference type="CDD" id="cd03235">
    <property type="entry name" value="ABC_Metallic_Cations"/>
    <property type="match status" value="1"/>
</dbReference>
<keyword evidence="6" id="KW-1185">Reference proteome</keyword>
<dbReference type="PANTHER" id="PTHR42734">
    <property type="entry name" value="METAL TRANSPORT SYSTEM ATP-BINDING PROTEIN TM_0124-RELATED"/>
    <property type="match status" value="1"/>
</dbReference>
<dbReference type="STRING" id="1912795.BK816_00730"/>
<dbReference type="RefSeq" id="WP_071163467.1">
    <property type="nucleotide sequence ID" value="NZ_CP017812.1"/>
</dbReference>
<dbReference type="InterPro" id="IPR017871">
    <property type="entry name" value="ABC_transporter-like_CS"/>
</dbReference>
<dbReference type="Proteomes" id="UP000176288">
    <property type="component" value="Chromosome"/>
</dbReference>
<dbReference type="FunFam" id="3.40.50.300:FF:000134">
    <property type="entry name" value="Iron-enterobactin ABC transporter ATP-binding protein"/>
    <property type="match status" value="1"/>
</dbReference>
<sequence>MSEVVLDIRDLKVVLSGRQILTDVNLQVEKGQLFGLLGPNGAGKTTLLRTMMGLIKPVAGTISVQGQSGAKAADLLGYVPQRQDVAWDFPISVAQLVVSGLTRRLGYFRHPRLPHWQAVYQALERVQMREFADRPIQELSGGQRQRILIARALVTDPAILVLDEPFTGLDMPTQELLTLLFQKLASEGTSLLMTTHDLTHALVTCDQVALLRGQITATGTPAQLKDPQVWMDTFQVSEKSPLLAQLGAVKC</sequence>
<proteinExistence type="predicted"/>
<keyword evidence="3 5" id="KW-0067">ATP-binding</keyword>
<dbReference type="OrthoDB" id="5296765at2"/>
<dbReference type="PROSITE" id="PS50893">
    <property type="entry name" value="ABC_TRANSPORTER_2"/>
    <property type="match status" value="1"/>
</dbReference>
<name>A0A1D9MI48_9ACTO</name>
<protein>
    <submittedName>
        <fullName evidence="5">Anchored repeat-type ABC transporter ATP-binding subunit</fullName>
    </submittedName>
</protein>
<dbReference type="SMART" id="SM00382">
    <property type="entry name" value="AAA"/>
    <property type="match status" value="1"/>
</dbReference>
<dbReference type="InterPro" id="IPR022508">
    <property type="entry name" value="ABC_trspt_anch-rpt_ATP-bd"/>
</dbReference>
<dbReference type="NCBIfam" id="TIGR03771">
    <property type="entry name" value="anch_rpt_ABC"/>
    <property type="match status" value="1"/>
</dbReference>
<evidence type="ECO:0000313" key="6">
    <source>
        <dbReference type="Proteomes" id="UP000176288"/>
    </source>
</evidence>
<dbReference type="InterPro" id="IPR050153">
    <property type="entry name" value="Metal_Ion_Import_ABC"/>
</dbReference>
<organism evidence="5 6">
    <name type="scientific">Boudabousia tangfeifanii</name>
    <dbReference type="NCBI Taxonomy" id="1912795"/>
    <lineage>
        <taxon>Bacteria</taxon>
        <taxon>Bacillati</taxon>
        <taxon>Actinomycetota</taxon>
        <taxon>Actinomycetes</taxon>
        <taxon>Actinomycetales</taxon>
        <taxon>Actinomycetaceae</taxon>
        <taxon>Boudabousia</taxon>
    </lineage>
</organism>
<dbReference type="InterPro" id="IPR003593">
    <property type="entry name" value="AAA+_ATPase"/>
</dbReference>
<dbReference type="AlphaFoldDB" id="A0A1D9MI48"/>
<keyword evidence="2" id="KW-0547">Nucleotide-binding</keyword>